<accession>Q99IY3</accession>
<dbReference type="AlphaFoldDB" id="Q99IY3"/>
<evidence type="ECO:0000313" key="1">
    <source>
        <dbReference type="EMBL" id="AAK01339.1"/>
    </source>
</evidence>
<sequence length="53" mass="5359">MPGVRFLLSSYATCSPKAILLVVALVACVTRAPRVIRGLSVVLGSSPASAGMA</sequence>
<dbReference type="EMBL" id="AF265275">
    <property type="protein sequence ID" value="AAK01339.1"/>
    <property type="molecule type" value="Genomic_DNA"/>
</dbReference>
<proteinExistence type="predicted"/>
<reference evidence="1" key="1">
    <citation type="journal article" date="2001" name="Appl. Environ. Microbiol.">
        <title>Gene cassette PCR: sequence-independent recovery of entire genes from environmental DNA.</title>
        <authorList>
            <person name="Stokes H.W."/>
            <person name="Holmes A.J."/>
            <person name="Nield B.S."/>
            <person name="Holley M.P."/>
            <person name="Nevalainen K.M."/>
            <person name="Mabbutt B.C."/>
            <person name="Gillings M.R."/>
        </authorList>
    </citation>
    <scope>NUCLEOTIDE SEQUENCE</scope>
</reference>
<protein>
    <submittedName>
        <fullName evidence="1">Uncharacterized protein</fullName>
    </submittedName>
</protein>
<dbReference type="PROSITE" id="PS51257">
    <property type="entry name" value="PROKAR_LIPOPROTEIN"/>
    <property type="match status" value="1"/>
</dbReference>
<organism evidence="1">
    <name type="scientific">uncultured bacterium Pu8</name>
    <dbReference type="NCBI Taxonomy" id="139003"/>
    <lineage>
        <taxon>Bacteria</taxon>
        <taxon>environmental samples</taxon>
    </lineage>
</organism>
<name>Q99IY3_9BACT</name>